<dbReference type="InterPro" id="IPR054682">
    <property type="entry name" value="HsaB"/>
</dbReference>
<dbReference type="NCBIfam" id="NF045630">
    <property type="entry name" value="monooxsub_HsaB"/>
    <property type="match status" value="1"/>
</dbReference>
<evidence type="ECO:0000313" key="4">
    <source>
        <dbReference type="EMBL" id="SFK01951.1"/>
    </source>
</evidence>
<dbReference type="GO" id="GO:0010181">
    <property type="term" value="F:FMN binding"/>
    <property type="evidence" value="ECO:0007669"/>
    <property type="project" value="InterPro"/>
</dbReference>
<dbReference type="RefSeq" id="WP_091510082.1">
    <property type="nucleotide sequence ID" value="NZ_CBDQZW010000023.1"/>
</dbReference>
<dbReference type="Proteomes" id="UP000199025">
    <property type="component" value="Unassembled WGS sequence"/>
</dbReference>
<feature type="domain" description="Flavin reductase like" evidence="3">
    <location>
        <begin position="15"/>
        <end position="158"/>
    </location>
</feature>
<reference evidence="4 5" key="1">
    <citation type="submission" date="2016-10" db="EMBL/GenBank/DDBJ databases">
        <authorList>
            <person name="de Groot N.N."/>
        </authorList>
    </citation>
    <scope>NUCLEOTIDE SEQUENCE [LARGE SCALE GENOMIC DNA]</scope>
    <source>
        <strain evidence="4 5">DSM 44468</strain>
    </source>
</reference>
<proteinExistence type="inferred from homology"/>
<evidence type="ECO:0000313" key="5">
    <source>
        <dbReference type="Proteomes" id="UP000199025"/>
    </source>
</evidence>
<evidence type="ECO:0000256" key="1">
    <source>
        <dbReference type="ARBA" id="ARBA00008898"/>
    </source>
</evidence>
<organism evidence="4 5">
    <name type="scientific">Amycolatopsis sacchari</name>
    <dbReference type="NCBI Taxonomy" id="115433"/>
    <lineage>
        <taxon>Bacteria</taxon>
        <taxon>Bacillati</taxon>
        <taxon>Actinomycetota</taxon>
        <taxon>Actinomycetes</taxon>
        <taxon>Pseudonocardiales</taxon>
        <taxon>Pseudonocardiaceae</taxon>
        <taxon>Amycolatopsis</taxon>
    </lineage>
</organism>
<gene>
    <name evidence="4" type="ORF">SAMN05421835_11286</name>
</gene>
<dbReference type="STRING" id="115433.SAMN05421835_11286"/>
<dbReference type="SUPFAM" id="SSF50475">
    <property type="entry name" value="FMN-binding split barrel"/>
    <property type="match status" value="1"/>
</dbReference>
<evidence type="ECO:0000256" key="2">
    <source>
        <dbReference type="ARBA" id="ARBA00023002"/>
    </source>
</evidence>
<dbReference type="PANTHER" id="PTHR30466:SF11">
    <property type="entry name" value="FLAVIN-DEPENDENT MONOOXYGENASE, REDUCTASE SUBUNIT HSAB"/>
    <property type="match status" value="1"/>
</dbReference>
<dbReference type="Gene3D" id="2.30.110.10">
    <property type="entry name" value="Electron Transport, Fmn-binding Protein, Chain A"/>
    <property type="match status" value="1"/>
</dbReference>
<dbReference type="OrthoDB" id="9792858at2"/>
<comment type="similarity">
    <text evidence="1">Belongs to the non-flavoprotein flavin reductase family.</text>
</comment>
<dbReference type="InterPro" id="IPR050268">
    <property type="entry name" value="NADH-dep_flavin_reductase"/>
</dbReference>
<dbReference type="GO" id="GO:0042602">
    <property type="term" value="F:riboflavin reductase (NADPH) activity"/>
    <property type="evidence" value="ECO:0007669"/>
    <property type="project" value="TreeGrafter"/>
</dbReference>
<keyword evidence="2" id="KW-0560">Oxidoreductase</keyword>
<sequence length="179" mass="18975">MTVETVGPARFRTVLGHFCTGVTVITTHDGTAPAGFACQSFSALSLEPPLVLFCPAKQSRTWPAIRRAGWFAVNVLAEEQSEVSAAFGARGADKFSSVEWTPAPSGSPVLAGALTWIDCRVEVVHEAGDHYVVVGAVTATGEPSGGRPLLFYRGRYTTAEPERADLGGLLAWAGPDDWL</sequence>
<dbReference type="GO" id="GO:0004497">
    <property type="term" value="F:monooxygenase activity"/>
    <property type="evidence" value="ECO:0007669"/>
    <property type="project" value="UniProtKB-KW"/>
</dbReference>
<keyword evidence="5" id="KW-1185">Reference proteome</keyword>
<dbReference type="Pfam" id="PF01613">
    <property type="entry name" value="Flavin_Reduct"/>
    <property type="match status" value="1"/>
</dbReference>
<dbReference type="InterPro" id="IPR012349">
    <property type="entry name" value="Split_barrel_FMN-bd"/>
</dbReference>
<keyword evidence="4" id="KW-0503">Monooxygenase</keyword>
<dbReference type="AlphaFoldDB" id="A0A1I3W673"/>
<protein>
    <submittedName>
        <fullName evidence="4">3-hydroxy-9,10-secoandrosta-1,3,5(10)-triene-9,17-dione monooxygenase reductase component</fullName>
    </submittedName>
</protein>
<name>A0A1I3W673_9PSEU</name>
<evidence type="ECO:0000259" key="3">
    <source>
        <dbReference type="SMART" id="SM00903"/>
    </source>
</evidence>
<accession>A0A1I3W673</accession>
<dbReference type="PANTHER" id="PTHR30466">
    <property type="entry name" value="FLAVIN REDUCTASE"/>
    <property type="match status" value="1"/>
</dbReference>
<dbReference type="InterPro" id="IPR002563">
    <property type="entry name" value="Flavin_Rdtase-like_dom"/>
</dbReference>
<dbReference type="EMBL" id="FORP01000012">
    <property type="protein sequence ID" value="SFK01951.1"/>
    <property type="molecule type" value="Genomic_DNA"/>
</dbReference>
<dbReference type="SMART" id="SM00903">
    <property type="entry name" value="Flavin_Reduct"/>
    <property type="match status" value="1"/>
</dbReference>